<organism evidence="2 3">
    <name type="scientific">Halorubellus litoreus</name>
    <dbReference type="NCBI Taxonomy" id="755308"/>
    <lineage>
        <taxon>Archaea</taxon>
        <taxon>Methanobacteriati</taxon>
        <taxon>Methanobacteriota</taxon>
        <taxon>Stenosarchaea group</taxon>
        <taxon>Halobacteria</taxon>
        <taxon>Halobacteriales</taxon>
        <taxon>Halorubellaceae</taxon>
        <taxon>Halorubellus</taxon>
    </lineage>
</organism>
<dbReference type="AlphaFoldDB" id="A0ABD5VFA0"/>
<keyword evidence="1" id="KW-0472">Membrane</keyword>
<feature type="transmembrane region" description="Helical" evidence="1">
    <location>
        <begin position="45"/>
        <end position="71"/>
    </location>
</feature>
<accession>A0ABD5VFA0</accession>
<protein>
    <submittedName>
        <fullName evidence="2">Uncharacterized protein</fullName>
    </submittedName>
</protein>
<proteinExistence type="predicted"/>
<evidence type="ECO:0000313" key="2">
    <source>
        <dbReference type="EMBL" id="MFC6954224.1"/>
    </source>
</evidence>
<sequence length="75" mass="7911">MVDTGPLFETLCAYQDVMRGLVALLVVMTVLLVFSLPFLEPGTGPYAIAVVDIVLLVGAFVVVGGTSVVCARREP</sequence>
<reference evidence="2 3" key="1">
    <citation type="journal article" date="2019" name="Int. J. Syst. Evol. Microbiol.">
        <title>The Global Catalogue of Microorganisms (GCM) 10K type strain sequencing project: providing services to taxonomists for standard genome sequencing and annotation.</title>
        <authorList>
            <consortium name="The Broad Institute Genomics Platform"/>
            <consortium name="The Broad Institute Genome Sequencing Center for Infectious Disease"/>
            <person name="Wu L."/>
            <person name="Ma J."/>
        </authorList>
    </citation>
    <scope>NUCLEOTIDE SEQUENCE [LARGE SCALE GENOMIC DNA]</scope>
    <source>
        <strain evidence="2 3">GX26</strain>
    </source>
</reference>
<keyword evidence="1" id="KW-0812">Transmembrane</keyword>
<dbReference type="RefSeq" id="WP_336351179.1">
    <property type="nucleotide sequence ID" value="NZ_JAZAQL010000003.1"/>
</dbReference>
<feature type="transmembrane region" description="Helical" evidence="1">
    <location>
        <begin position="21"/>
        <end position="39"/>
    </location>
</feature>
<keyword evidence="1" id="KW-1133">Transmembrane helix</keyword>
<name>A0ABD5VFA0_9EURY</name>
<dbReference type="Proteomes" id="UP001596395">
    <property type="component" value="Unassembled WGS sequence"/>
</dbReference>
<dbReference type="EMBL" id="JBHSXN010000003">
    <property type="protein sequence ID" value="MFC6954224.1"/>
    <property type="molecule type" value="Genomic_DNA"/>
</dbReference>
<evidence type="ECO:0000313" key="3">
    <source>
        <dbReference type="Proteomes" id="UP001596395"/>
    </source>
</evidence>
<gene>
    <name evidence="2" type="ORF">ACFQGB_15280</name>
</gene>
<evidence type="ECO:0000256" key="1">
    <source>
        <dbReference type="SAM" id="Phobius"/>
    </source>
</evidence>
<keyword evidence="3" id="KW-1185">Reference proteome</keyword>
<comment type="caution">
    <text evidence="2">The sequence shown here is derived from an EMBL/GenBank/DDBJ whole genome shotgun (WGS) entry which is preliminary data.</text>
</comment>